<feature type="binding site" evidence="3">
    <location>
        <position position="97"/>
    </location>
    <ligand>
        <name>substrate</name>
    </ligand>
</feature>
<dbReference type="Proteomes" id="UP000288395">
    <property type="component" value="Unassembled WGS sequence"/>
</dbReference>
<keyword evidence="5" id="KW-1185">Reference proteome</keyword>
<dbReference type="OrthoDB" id="943692at2"/>
<dbReference type="RefSeq" id="WP_126767245.1">
    <property type="nucleotide sequence ID" value="NZ_PIPJ01000004.1"/>
</dbReference>
<dbReference type="InterPro" id="IPR005493">
    <property type="entry name" value="RraA/RraA-like"/>
</dbReference>
<evidence type="ECO:0000313" key="5">
    <source>
        <dbReference type="Proteomes" id="UP000288395"/>
    </source>
</evidence>
<protein>
    <recommendedName>
        <fullName evidence="2">Regulator of ribonuclease activity A</fullName>
    </recommendedName>
</protein>
<evidence type="ECO:0000256" key="1">
    <source>
        <dbReference type="ARBA" id="ARBA00022490"/>
    </source>
</evidence>
<dbReference type="GO" id="GO:0051252">
    <property type="term" value="P:regulation of RNA metabolic process"/>
    <property type="evidence" value="ECO:0007669"/>
    <property type="project" value="InterPro"/>
</dbReference>
<dbReference type="CDD" id="cd16841">
    <property type="entry name" value="RraA_family"/>
    <property type="match status" value="1"/>
</dbReference>
<gene>
    <name evidence="2 4" type="primary">rraA</name>
    <name evidence="4" type="ORF">CWE08_07640</name>
</gene>
<comment type="function">
    <text evidence="2">Globally modulates RNA abundance by binding to RNase E (Rne) and regulating its endonucleolytic activity. Can modulate Rne action in a substrate-dependent manner by altering the composition of the degradosome. Modulates RNA-binding and helicase activities of the degradosome.</text>
</comment>
<dbReference type="NCBIfam" id="NF006875">
    <property type="entry name" value="PRK09372.1"/>
    <property type="match status" value="1"/>
</dbReference>
<dbReference type="GO" id="GO:0046872">
    <property type="term" value="F:metal ion binding"/>
    <property type="evidence" value="ECO:0007669"/>
    <property type="project" value="UniProtKB-KW"/>
</dbReference>
<dbReference type="NCBIfam" id="TIGR02998">
    <property type="entry name" value="RraA_entero"/>
    <property type="match status" value="1"/>
</dbReference>
<comment type="caution">
    <text evidence="4">The sequence shown here is derived from an EMBL/GenBank/DDBJ whole genome shotgun (WGS) entry which is preliminary data.</text>
</comment>
<dbReference type="AlphaFoldDB" id="A0A432VWN3"/>
<dbReference type="GO" id="GO:0005737">
    <property type="term" value="C:cytoplasm"/>
    <property type="evidence" value="ECO:0007669"/>
    <property type="project" value="UniProtKB-SubCell"/>
</dbReference>
<feature type="binding site" evidence="3">
    <location>
        <position position="98"/>
    </location>
    <ligand>
        <name>Mg(2+)</name>
        <dbReference type="ChEBI" id="CHEBI:18420"/>
    </ligand>
</feature>
<dbReference type="InterPro" id="IPR036704">
    <property type="entry name" value="RraA/RraA-like_sf"/>
</dbReference>
<dbReference type="PANTHER" id="PTHR33254:SF29">
    <property type="entry name" value="REGULATOR OF RIBONUCLEASE ACTIVITY A"/>
    <property type="match status" value="1"/>
</dbReference>
<keyword evidence="3" id="KW-0479">Metal-binding</keyword>
<evidence type="ECO:0000313" key="4">
    <source>
        <dbReference type="EMBL" id="RUO20965.1"/>
    </source>
</evidence>
<accession>A0A432VWN3</accession>
<dbReference type="InterPro" id="IPR014339">
    <property type="entry name" value="RraA_gpbac"/>
</dbReference>
<dbReference type="PANTHER" id="PTHR33254">
    <property type="entry name" value="4-HYDROXY-4-METHYL-2-OXOGLUTARATE ALDOLASE 3-RELATED"/>
    <property type="match status" value="1"/>
</dbReference>
<dbReference type="SUPFAM" id="SSF89562">
    <property type="entry name" value="RraA-like"/>
    <property type="match status" value="1"/>
</dbReference>
<comment type="cofactor">
    <cofactor evidence="3">
        <name>Mg(2+)</name>
        <dbReference type="ChEBI" id="CHEBI:18420"/>
    </cofactor>
</comment>
<dbReference type="Gene3D" id="3.50.30.40">
    <property type="entry name" value="Ribonuclease E inhibitor RraA/RraA-like"/>
    <property type="match status" value="1"/>
</dbReference>
<dbReference type="HAMAP" id="MF_00471">
    <property type="entry name" value="RraA"/>
    <property type="match status" value="1"/>
</dbReference>
<keyword evidence="1 2" id="KW-0963">Cytoplasm</keyword>
<evidence type="ECO:0000256" key="2">
    <source>
        <dbReference type="HAMAP-Rule" id="MF_00471"/>
    </source>
</evidence>
<dbReference type="InterPro" id="IPR010203">
    <property type="entry name" value="RraA"/>
</dbReference>
<dbReference type="GO" id="GO:0019899">
    <property type="term" value="F:enzyme binding"/>
    <property type="evidence" value="ECO:0007669"/>
    <property type="project" value="UniProtKB-UniRule"/>
</dbReference>
<name>A0A432VWN3_9GAMM</name>
<comment type="similarity">
    <text evidence="2">Belongs to the RraA family.</text>
</comment>
<dbReference type="GO" id="GO:0060698">
    <property type="term" value="F:endoribonuclease inhibitor activity"/>
    <property type="evidence" value="ECO:0007669"/>
    <property type="project" value="UniProtKB-UniRule"/>
</dbReference>
<comment type="subcellular location">
    <subcellularLocation>
        <location evidence="2">Cytoplasm</location>
    </subcellularLocation>
</comment>
<reference evidence="5" key="1">
    <citation type="journal article" date="2018" name="Front. Microbiol.">
        <title>Genome-Based Analysis Reveals the Taxonomy and Diversity of the Family Idiomarinaceae.</title>
        <authorList>
            <person name="Liu Y."/>
            <person name="Lai Q."/>
            <person name="Shao Z."/>
        </authorList>
    </citation>
    <scope>NUCLEOTIDE SEQUENCE [LARGE SCALE GENOMIC DNA]</scope>
    <source>
        <strain evidence="5">GBPy7</strain>
    </source>
</reference>
<organism evidence="4 5">
    <name type="scientific">Aliidiomarina iranensis</name>
    <dbReference type="NCBI Taxonomy" id="1434071"/>
    <lineage>
        <taxon>Bacteria</taxon>
        <taxon>Pseudomonadati</taxon>
        <taxon>Pseudomonadota</taxon>
        <taxon>Gammaproteobacteria</taxon>
        <taxon>Alteromonadales</taxon>
        <taxon>Idiomarinaceae</taxon>
        <taxon>Aliidiomarina</taxon>
    </lineage>
</organism>
<sequence length="161" mass="17016">MEYNTSELCDLYADQIDVVEPMFANYGGRSSFGGQVVTVKCHEDKGLIETALEQPGAGKVLLIDGGGSLRRALIDIAIAELALENEWEGIICFGCVRDVDLLEDLDLGVQAIASIPVGADAAGVGETDIAVNFGGVTFLPEDHIYADSTGIILSPEALDIE</sequence>
<evidence type="ECO:0000256" key="3">
    <source>
        <dbReference type="PIRSR" id="PIRSR605493-1"/>
    </source>
</evidence>
<proteinExistence type="inferred from homology"/>
<keyword evidence="3" id="KW-0460">Magnesium</keyword>
<dbReference type="Pfam" id="PF03737">
    <property type="entry name" value="RraA-like"/>
    <property type="match status" value="1"/>
</dbReference>
<dbReference type="NCBIfam" id="TIGR01935">
    <property type="entry name" value="NOT-MenG"/>
    <property type="match status" value="1"/>
</dbReference>
<comment type="subunit">
    <text evidence="2">Homotrimer. Binds to both RNA-binding sites in the C-terminal region of Rne and to RhlB.</text>
</comment>
<dbReference type="EMBL" id="PIPJ01000004">
    <property type="protein sequence ID" value="RUO20965.1"/>
    <property type="molecule type" value="Genomic_DNA"/>
</dbReference>